<dbReference type="OMA" id="WHAWIEV"/>
<reference evidence="2" key="1">
    <citation type="journal article" date="2015" name="BMC Genomics">
        <title>Genomic and transcriptomic analysis of the endophytic fungus Pestalotiopsis fici reveals its lifestyle and high potential for synthesis of natural products.</title>
        <authorList>
            <person name="Wang X."/>
            <person name="Zhang X."/>
            <person name="Liu L."/>
            <person name="Xiang M."/>
            <person name="Wang W."/>
            <person name="Sun X."/>
            <person name="Che Y."/>
            <person name="Guo L."/>
            <person name="Liu G."/>
            <person name="Guo L."/>
            <person name="Wang C."/>
            <person name="Yin W.B."/>
            <person name="Stadler M."/>
            <person name="Zhang X."/>
            <person name="Liu X."/>
        </authorList>
    </citation>
    <scope>NUCLEOTIDE SEQUENCE [LARGE SCALE GENOMIC DNA]</scope>
    <source>
        <strain evidence="2">W106-1 / CGMCC3.15140</strain>
    </source>
</reference>
<keyword evidence="2" id="KW-1185">Reference proteome</keyword>
<dbReference type="KEGG" id="pfy:PFICI_06272"/>
<proteinExistence type="predicted"/>
<gene>
    <name evidence="1" type="ORF">PFICI_06272</name>
</gene>
<dbReference type="EMBL" id="KI912112">
    <property type="protein sequence ID" value="ETS81270.1"/>
    <property type="molecule type" value="Genomic_DNA"/>
</dbReference>
<name>W3X5E7_PESFW</name>
<dbReference type="HOGENOM" id="CLU_045849_0_0_1"/>
<evidence type="ECO:0000313" key="2">
    <source>
        <dbReference type="Proteomes" id="UP000030651"/>
    </source>
</evidence>
<sequence>MAFNILQIKATPQFNTLNSNYTNALPKNKTNIIWAPGNNAQLEESTTGSNRCVTFQLTREPVSGQWAPVPILVSGIAPVIATWYVPPNQGPPATFKVQVKLDGRDWILSTDDIQVTSPTAVSIETKSMRVLQQVFDIPMRISGDWTWAIQRTDKTGFPEVLMADKTRLEVCFVFGALAPTGPWDPDALDPSQPTRPDFKDKYYIDLFRLFLPSQWELIDELGRGKSVDDQLAWYLRRNMKVIWSLGLSEQPSEFPKRRPTLLSTAGLMGPSSFYLVPVPGLATGEGAASFNSQFGGLFDLPRFMSNSFGYCTALDLAALVQLCVSLVRDGDGKELLDSHWVASTGNKSLGVHHWGYINPGTLFGWPGYPDCNSPVFSGGGLPSYLKPEAFSMRRPLDWHAWIEVQFPGSNTRTVLDASQAFGSPGNLQLVDGKLSREAYLNLKMDPSWPSPARLPPRTPARRNMDAVYFCKLFTPISHVLFVSTLDVLLHSHCPFGRRNFNTLKWLTRSSVH</sequence>
<dbReference type="InParanoid" id="W3X5E7"/>
<accession>W3X5E7</accession>
<dbReference type="OrthoDB" id="5200985at2759"/>
<organism evidence="1 2">
    <name type="scientific">Pestalotiopsis fici (strain W106-1 / CGMCC3.15140)</name>
    <dbReference type="NCBI Taxonomy" id="1229662"/>
    <lineage>
        <taxon>Eukaryota</taxon>
        <taxon>Fungi</taxon>
        <taxon>Dikarya</taxon>
        <taxon>Ascomycota</taxon>
        <taxon>Pezizomycotina</taxon>
        <taxon>Sordariomycetes</taxon>
        <taxon>Xylariomycetidae</taxon>
        <taxon>Amphisphaeriales</taxon>
        <taxon>Sporocadaceae</taxon>
        <taxon>Pestalotiopsis</taxon>
    </lineage>
</organism>
<evidence type="ECO:0000313" key="1">
    <source>
        <dbReference type="EMBL" id="ETS81270.1"/>
    </source>
</evidence>
<dbReference type="AlphaFoldDB" id="W3X5E7"/>
<protein>
    <submittedName>
        <fullName evidence="1">Uncharacterized protein</fullName>
    </submittedName>
</protein>
<dbReference type="Proteomes" id="UP000030651">
    <property type="component" value="Unassembled WGS sequence"/>
</dbReference>
<dbReference type="eggNOG" id="ENOG502SZPY">
    <property type="taxonomic scope" value="Eukaryota"/>
</dbReference>
<dbReference type="GeneID" id="19271285"/>
<dbReference type="RefSeq" id="XP_007833044.1">
    <property type="nucleotide sequence ID" value="XM_007834853.1"/>
</dbReference>